<keyword evidence="3 7" id="KW-0133">Cell shape</keyword>
<evidence type="ECO:0000259" key="9">
    <source>
        <dbReference type="Pfam" id="PF01225"/>
    </source>
</evidence>
<dbReference type="GO" id="GO:0000287">
    <property type="term" value="F:magnesium ion binding"/>
    <property type="evidence" value="ECO:0007669"/>
    <property type="project" value="UniProtKB-UniRule"/>
</dbReference>
<dbReference type="InterPro" id="IPR035911">
    <property type="entry name" value="MurE/MurF_N"/>
</dbReference>
<keyword evidence="13" id="KW-1185">Reference proteome</keyword>
<keyword evidence="7" id="KW-0067">ATP-binding</keyword>
<dbReference type="InterPro" id="IPR036565">
    <property type="entry name" value="Mur-like_cat_sf"/>
</dbReference>
<keyword evidence="7 12" id="KW-0436">Ligase</keyword>
<dbReference type="HAMAP" id="MF_00208">
    <property type="entry name" value="MurE"/>
    <property type="match status" value="1"/>
</dbReference>
<feature type="binding site" evidence="7">
    <location>
        <position position="456"/>
    </location>
    <ligand>
        <name>meso-2,6-diaminopimelate</name>
        <dbReference type="ChEBI" id="CHEBI:57791"/>
    </ligand>
</feature>
<keyword evidence="7" id="KW-0460">Magnesium</keyword>
<evidence type="ECO:0000313" key="12">
    <source>
        <dbReference type="EMBL" id="OAD45226.1"/>
    </source>
</evidence>
<comment type="caution">
    <text evidence="12">The sequence shown here is derived from an EMBL/GenBank/DDBJ whole genome shotgun (WGS) entry which is preliminary data.</text>
</comment>
<dbReference type="GO" id="GO:0009252">
    <property type="term" value="P:peptidoglycan biosynthetic process"/>
    <property type="evidence" value="ECO:0007669"/>
    <property type="project" value="UniProtKB-UniRule"/>
</dbReference>
<gene>
    <name evidence="7" type="primary">murE</name>
    <name evidence="12" type="ORF">LPB303_08570</name>
</gene>
<evidence type="ECO:0000259" key="10">
    <source>
        <dbReference type="Pfam" id="PF02875"/>
    </source>
</evidence>
<keyword evidence="7" id="KW-0963">Cytoplasm</keyword>
<dbReference type="SUPFAM" id="SSF53244">
    <property type="entry name" value="MurD-like peptide ligases, peptide-binding domain"/>
    <property type="match status" value="1"/>
</dbReference>
<dbReference type="Pfam" id="PF02875">
    <property type="entry name" value="Mur_ligase_C"/>
    <property type="match status" value="1"/>
</dbReference>
<feature type="binding site" evidence="7">
    <location>
        <position position="379"/>
    </location>
    <ligand>
        <name>meso-2,6-diaminopimelate</name>
        <dbReference type="ChEBI" id="CHEBI:57791"/>
    </ligand>
</feature>
<dbReference type="Gene3D" id="3.40.1390.10">
    <property type="entry name" value="MurE/MurF, N-terminal domain"/>
    <property type="match status" value="1"/>
</dbReference>
<feature type="binding site" evidence="7">
    <location>
        <begin position="112"/>
        <end position="118"/>
    </location>
    <ligand>
        <name>ATP</name>
        <dbReference type="ChEBI" id="CHEBI:30616"/>
    </ligand>
</feature>
<proteinExistence type="inferred from homology"/>
<comment type="cofactor">
    <cofactor evidence="7">
        <name>Mg(2+)</name>
        <dbReference type="ChEBI" id="CHEBI:18420"/>
    </cofactor>
</comment>
<dbReference type="InterPro" id="IPR036615">
    <property type="entry name" value="Mur_ligase_C_dom_sf"/>
</dbReference>
<feature type="modified residue" description="N6-carboxylysine" evidence="7">
    <location>
        <position position="221"/>
    </location>
</feature>
<dbReference type="InterPro" id="IPR013221">
    <property type="entry name" value="Mur_ligase_cen"/>
</dbReference>
<dbReference type="GO" id="GO:0008765">
    <property type="term" value="F:UDP-N-acetylmuramoylalanyl-D-glutamate-2,6-diaminopimelate ligase activity"/>
    <property type="evidence" value="ECO:0007669"/>
    <property type="project" value="UniProtKB-UniRule"/>
</dbReference>
<comment type="subcellular location">
    <subcellularLocation>
        <location evidence="7 8">Cytoplasm</location>
    </subcellularLocation>
</comment>
<comment type="similarity">
    <text evidence="1 7">Belongs to the MurCDEF family. MurE subfamily.</text>
</comment>
<evidence type="ECO:0000256" key="3">
    <source>
        <dbReference type="ARBA" id="ARBA00022960"/>
    </source>
</evidence>
<dbReference type="EMBL" id="LVWE01000031">
    <property type="protein sequence ID" value="OAD45226.1"/>
    <property type="molecule type" value="Genomic_DNA"/>
</dbReference>
<feature type="binding site" evidence="7">
    <location>
        <begin position="403"/>
        <end position="406"/>
    </location>
    <ligand>
        <name>meso-2,6-diaminopimelate</name>
        <dbReference type="ChEBI" id="CHEBI:57791"/>
    </ligand>
</feature>
<dbReference type="GO" id="GO:0005737">
    <property type="term" value="C:cytoplasm"/>
    <property type="evidence" value="ECO:0007669"/>
    <property type="project" value="UniProtKB-SubCell"/>
</dbReference>
<dbReference type="GO" id="GO:0071555">
    <property type="term" value="P:cell wall organization"/>
    <property type="evidence" value="ECO:0007669"/>
    <property type="project" value="UniProtKB-KW"/>
</dbReference>
<dbReference type="InterPro" id="IPR004101">
    <property type="entry name" value="Mur_ligase_C"/>
</dbReference>
<dbReference type="EC" id="6.3.2.13" evidence="7"/>
<feature type="binding site" evidence="7">
    <location>
        <position position="31"/>
    </location>
    <ligand>
        <name>UDP-N-acetyl-alpha-D-muramoyl-L-alanyl-D-glutamate</name>
        <dbReference type="ChEBI" id="CHEBI:83900"/>
    </ligand>
</feature>
<dbReference type="AlphaFoldDB" id="A0A176TCR9"/>
<dbReference type="GO" id="GO:0008360">
    <property type="term" value="P:regulation of cell shape"/>
    <property type="evidence" value="ECO:0007669"/>
    <property type="project" value="UniProtKB-KW"/>
</dbReference>
<dbReference type="RefSeq" id="WP_068449618.1">
    <property type="nucleotide sequence ID" value="NZ_CP150660.1"/>
</dbReference>
<evidence type="ECO:0000256" key="5">
    <source>
        <dbReference type="ARBA" id="ARBA00023306"/>
    </source>
</evidence>
<organism evidence="12 13">
    <name type="scientific">Polaribacter atrinae</name>
    <dbReference type="NCBI Taxonomy" id="1333662"/>
    <lineage>
        <taxon>Bacteria</taxon>
        <taxon>Pseudomonadati</taxon>
        <taxon>Bacteroidota</taxon>
        <taxon>Flavobacteriia</taxon>
        <taxon>Flavobacteriales</taxon>
        <taxon>Flavobacteriaceae</taxon>
    </lineage>
</organism>
<feature type="binding site" evidence="7">
    <location>
        <position position="187"/>
    </location>
    <ligand>
        <name>UDP-N-acetyl-alpha-D-muramoyl-L-alanyl-D-glutamate</name>
        <dbReference type="ChEBI" id="CHEBI:83900"/>
    </ligand>
</feature>
<evidence type="ECO:0000256" key="7">
    <source>
        <dbReference type="HAMAP-Rule" id="MF_00208"/>
    </source>
</evidence>
<accession>A0A176TCR9</accession>
<feature type="binding site" evidence="7">
    <location>
        <begin position="154"/>
        <end position="155"/>
    </location>
    <ligand>
        <name>UDP-N-acetyl-alpha-D-muramoyl-L-alanyl-D-glutamate</name>
        <dbReference type="ChEBI" id="CHEBI:83900"/>
    </ligand>
</feature>
<keyword evidence="7" id="KW-0547">Nucleotide-binding</keyword>
<dbReference type="InterPro" id="IPR005761">
    <property type="entry name" value="UDP-N-AcMur-Glu-dNH2Pim_ligase"/>
</dbReference>
<reference evidence="12 13" key="1">
    <citation type="submission" date="2016-02" db="EMBL/GenBank/DDBJ databases">
        <title>Draft genome sequence of Polaribacter atrinae KACC17473.</title>
        <authorList>
            <person name="Shin S.-K."/>
            <person name="Yi H."/>
        </authorList>
    </citation>
    <scope>NUCLEOTIDE SEQUENCE [LARGE SCALE GENOMIC DNA]</scope>
    <source>
        <strain evidence="12 13">KACC 17473</strain>
    </source>
</reference>
<dbReference type="Gene3D" id="3.40.1190.10">
    <property type="entry name" value="Mur-like, catalytic domain"/>
    <property type="match status" value="1"/>
</dbReference>
<keyword evidence="2 7" id="KW-0132">Cell division</keyword>
<dbReference type="UniPathway" id="UPA00219"/>
<keyword evidence="5 7" id="KW-0131">Cell cycle</keyword>
<keyword evidence="4 7" id="KW-0573">Peptidoglycan synthesis</keyword>
<dbReference type="STRING" id="1333662.LPB303_08570"/>
<comment type="pathway">
    <text evidence="7 8">Cell wall biogenesis; peptidoglycan biosynthesis.</text>
</comment>
<feature type="short sequence motif" description="Meso-diaminopimelate recognition motif" evidence="7">
    <location>
        <begin position="403"/>
        <end position="406"/>
    </location>
</feature>
<dbReference type="InterPro" id="IPR000713">
    <property type="entry name" value="Mur_ligase_N"/>
</dbReference>
<evidence type="ECO:0000256" key="1">
    <source>
        <dbReference type="ARBA" id="ARBA00005898"/>
    </source>
</evidence>
<dbReference type="SUPFAM" id="SSF53623">
    <property type="entry name" value="MurD-like peptide ligases, catalytic domain"/>
    <property type="match status" value="1"/>
</dbReference>
<dbReference type="PANTHER" id="PTHR23135:SF4">
    <property type="entry name" value="UDP-N-ACETYLMURAMOYL-L-ALANYL-D-GLUTAMATE--2,6-DIAMINOPIMELATE LIGASE MURE HOMOLOG, CHLOROPLASTIC"/>
    <property type="match status" value="1"/>
</dbReference>
<comment type="function">
    <text evidence="7">Catalyzes the addition of meso-diaminopimelic acid to the nucleotide precursor UDP-N-acetylmuramoyl-L-alanyl-D-glutamate (UMAG) in the biosynthesis of bacterial cell-wall peptidoglycan.</text>
</comment>
<protein>
    <recommendedName>
        <fullName evidence="7">UDP-N-acetylmuramoyl-L-alanyl-D-glutamate--2,6-diaminopimelate ligase</fullName>
        <ecNumber evidence="7">6.3.2.13</ecNumber>
    </recommendedName>
    <alternativeName>
        <fullName evidence="7">Meso-A2pm-adding enzyme</fullName>
    </alternativeName>
    <alternativeName>
        <fullName evidence="7">Meso-diaminopimelate-adding enzyme</fullName>
    </alternativeName>
    <alternativeName>
        <fullName evidence="7">UDP-MurNAc-L-Ala-D-Glu:meso-diaminopimelate ligase</fullName>
    </alternativeName>
    <alternativeName>
        <fullName evidence="7">UDP-MurNAc-tripeptide synthetase</fullName>
    </alternativeName>
    <alternativeName>
        <fullName evidence="7">UDP-N-acetylmuramyl-tripeptide synthetase</fullName>
    </alternativeName>
</protein>
<sequence>MKNLKDILYQVAIDQVFGLTDVEVNSVVFDSRKIEKNDVFVAQKGVSVDGHLYIEKAINLGAIAIICEDFPVGKKAGITYVQVADANVALAIMASNFYENPSKKMPLIGVTGTNGKTTIASLLYQLFKKAGYKVGLLSTVKILVDEVEFKATHTTPDSVTINRYLDKMIDAGVDYCFMEVSSHGIHQKRTEGLVFAGGIFTNLSHDHLDYHKTFAEYRDVKKTFFDSLPKAAFALTNIDDKNGDFVLQNTKAKKVTYALKTLADYRAKILEKQFSGTLLKINETEVWTKLIGQFNASNLLAIFATAELLGLEKLEILTVISQLENVSGRFEYVISEDGVTAIVDYAHTPDALKNVLETINDIRTGNEKLITVVGCGGDRDVTKRPKMAHIASQLSNQAIFTSDNPRTENAQTILDEMEVGVAAENYKKTLLILDRRQAIKTACKFSERGDIILIAGKGHENYQEINGVRTHFDDLEEVKNCFNQLKK</sequence>
<feature type="binding site" evidence="7">
    <location>
        <position position="189"/>
    </location>
    <ligand>
        <name>UDP-N-acetyl-alpha-D-muramoyl-L-alanyl-D-glutamate</name>
        <dbReference type="ChEBI" id="CHEBI:83900"/>
    </ligand>
</feature>
<evidence type="ECO:0000256" key="6">
    <source>
        <dbReference type="ARBA" id="ARBA00023316"/>
    </source>
</evidence>
<dbReference type="NCBIfam" id="NF001126">
    <property type="entry name" value="PRK00139.1-4"/>
    <property type="match status" value="1"/>
</dbReference>
<evidence type="ECO:0000259" key="11">
    <source>
        <dbReference type="Pfam" id="PF08245"/>
    </source>
</evidence>
<evidence type="ECO:0000256" key="4">
    <source>
        <dbReference type="ARBA" id="ARBA00022984"/>
    </source>
</evidence>
<dbReference type="OrthoDB" id="9800958at2"/>
<dbReference type="PANTHER" id="PTHR23135">
    <property type="entry name" value="MUR LIGASE FAMILY MEMBER"/>
    <property type="match status" value="1"/>
</dbReference>
<dbReference type="Gene3D" id="3.90.190.20">
    <property type="entry name" value="Mur ligase, C-terminal domain"/>
    <property type="match status" value="1"/>
</dbReference>
<dbReference type="Proteomes" id="UP000076923">
    <property type="component" value="Unassembled WGS sequence"/>
</dbReference>
<dbReference type="NCBIfam" id="TIGR01085">
    <property type="entry name" value="murE"/>
    <property type="match status" value="1"/>
</dbReference>
<dbReference type="SUPFAM" id="SSF63418">
    <property type="entry name" value="MurE/MurF N-terminal domain"/>
    <property type="match status" value="1"/>
</dbReference>
<dbReference type="Pfam" id="PF01225">
    <property type="entry name" value="Mur_ligase"/>
    <property type="match status" value="1"/>
</dbReference>
<keyword evidence="6 7" id="KW-0961">Cell wall biogenesis/degradation</keyword>
<evidence type="ECO:0000256" key="2">
    <source>
        <dbReference type="ARBA" id="ARBA00022618"/>
    </source>
</evidence>
<evidence type="ECO:0000313" key="13">
    <source>
        <dbReference type="Proteomes" id="UP000076923"/>
    </source>
</evidence>
<feature type="binding site" evidence="7">
    <location>
        <position position="181"/>
    </location>
    <ligand>
        <name>UDP-N-acetyl-alpha-D-muramoyl-L-alanyl-D-glutamate</name>
        <dbReference type="ChEBI" id="CHEBI:83900"/>
    </ligand>
</feature>
<dbReference type="GO" id="GO:0005524">
    <property type="term" value="F:ATP binding"/>
    <property type="evidence" value="ECO:0007669"/>
    <property type="project" value="UniProtKB-UniRule"/>
</dbReference>
<feature type="domain" description="Mur ligase central" evidence="11">
    <location>
        <begin position="110"/>
        <end position="305"/>
    </location>
</feature>
<feature type="domain" description="Mur ligase N-terminal catalytic" evidence="9">
    <location>
        <begin position="24"/>
        <end position="98"/>
    </location>
</feature>
<dbReference type="GO" id="GO:0051301">
    <property type="term" value="P:cell division"/>
    <property type="evidence" value="ECO:0007669"/>
    <property type="project" value="UniProtKB-KW"/>
</dbReference>
<dbReference type="Pfam" id="PF08245">
    <property type="entry name" value="Mur_ligase_M"/>
    <property type="match status" value="1"/>
</dbReference>
<feature type="binding site" evidence="7">
    <location>
        <position position="460"/>
    </location>
    <ligand>
        <name>meso-2,6-diaminopimelate</name>
        <dbReference type="ChEBI" id="CHEBI:57791"/>
    </ligand>
</feature>
<evidence type="ECO:0000256" key="8">
    <source>
        <dbReference type="RuleBase" id="RU004135"/>
    </source>
</evidence>
<comment type="catalytic activity">
    <reaction evidence="7">
        <text>UDP-N-acetyl-alpha-D-muramoyl-L-alanyl-D-glutamate + meso-2,6-diaminopimelate + ATP = UDP-N-acetyl-alpha-D-muramoyl-L-alanyl-gamma-D-glutamyl-meso-2,6-diaminopimelate + ADP + phosphate + H(+)</text>
        <dbReference type="Rhea" id="RHEA:23676"/>
        <dbReference type="ChEBI" id="CHEBI:15378"/>
        <dbReference type="ChEBI" id="CHEBI:30616"/>
        <dbReference type="ChEBI" id="CHEBI:43474"/>
        <dbReference type="ChEBI" id="CHEBI:57791"/>
        <dbReference type="ChEBI" id="CHEBI:83900"/>
        <dbReference type="ChEBI" id="CHEBI:83905"/>
        <dbReference type="ChEBI" id="CHEBI:456216"/>
        <dbReference type="EC" id="6.3.2.13"/>
    </reaction>
</comment>
<name>A0A176TCR9_9FLAO</name>
<feature type="domain" description="Mur ligase C-terminal" evidence="10">
    <location>
        <begin position="328"/>
        <end position="458"/>
    </location>
</feature>
<comment type="caution">
    <text evidence="7">Lacks conserved residue(s) required for the propagation of feature annotation.</text>
</comment>
<comment type="PTM">
    <text evidence="7">Carboxylation is probably crucial for Mg(2+) binding and, consequently, for the gamma-phosphate positioning of ATP.</text>
</comment>